<dbReference type="EMBL" id="FNLL01000011">
    <property type="protein sequence ID" value="SDU53900.1"/>
    <property type="molecule type" value="Genomic_DNA"/>
</dbReference>
<dbReference type="Pfam" id="PF01855">
    <property type="entry name" value="POR_N"/>
    <property type="match status" value="1"/>
</dbReference>
<reference evidence="5" key="1">
    <citation type="submission" date="2016-10" db="EMBL/GenBank/DDBJ databases">
        <authorList>
            <person name="Varghese N."/>
            <person name="Submissions S."/>
        </authorList>
    </citation>
    <scope>NUCLEOTIDE SEQUENCE [LARGE SCALE GENOMIC DNA]</scope>
    <source>
        <strain evidence="5">DSM 3384</strain>
    </source>
</reference>
<keyword evidence="5" id="KW-1185">Reference proteome</keyword>
<dbReference type="FunFam" id="3.40.50.970:FF:000012">
    <property type="entry name" value="Pyruvate:ferredoxin (Flavodoxin) oxidoreductase"/>
    <property type="match status" value="1"/>
</dbReference>
<dbReference type="InterPro" id="IPR050722">
    <property type="entry name" value="Pyruvate:ferred/Flavod_OxRd"/>
</dbReference>
<dbReference type="InterPro" id="IPR033412">
    <property type="entry name" value="PFOR_II"/>
</dbReference>
<evidence type="ECO:0000259" key="2">
    <source>
        <dbReference type="Pfam" id="PF01855"/>
    </source>
</evidence>
<dbReference type="InterPro" id="IPR002880">
    <property type="entry name" value="Pyrv_Fd/Flavodoxin_OxRdtase_N"/>
</dbReference>
<dbReference type="CDD" id="cd07034">
    <property type="entry name" value="TPP_PYR_PFOR_IOR-alpha_like"/>
    <property type="match status" value="1"/>
</dbReference>
<dbReference type="FunFam" id="3.40.50.920:FF:000010">
    <property type="entry name" value="Pyruvate ferredoxin oxidoreductase, alpha subunit"/>
    <property type="match status" value="1"/>
</dbReference>
<evidence type="ECO:0000313" key="4">
    <source>
        <dbReference type="EMBL" id="SDU53900.1"/>
    </source>
</evidence>
<accession>A0A1H2JBV2</accession>
<gene>
    <name evidence="4" type="ORF">SAMN04487931_111147</name>
</gene>
<organism evidence="4 5">
    <name type="scientific">Desulfobacula phenolica</name>
    <dbReference type="NCBI Taxonomy" id="90732"/>
    <lineage>
        <taxon>Bacteria</taxon>
        <taxon>Pseudomonadati</taxon>
        <taxon>Thermodesulfobacteriota</taxon>
        <taxon>Desulfobacteria</taxon>
        <taxon>Desulfobacterales</taxon>
        <taxon>Desulfobacteraceae</taxon>
        <taxon>Desulfobacula</taxon>
    </lineage>
</organism>
<dbReference type="InterPro" id="IPR029061">
    <property type="entry name" value="THDP-binding"/>
</dbReference>
<name>A0A1H2JBV2_9BACT</name>
<keyword evidence="1" id="KW-0560">Oxidoreductase</keyword>
<evidence type="ECO:0000256" key="1">
    <source>
        <dbReference type="ARBA" id="ARBA00023002"/>
    </source>
</evidence>
<dbReference type="Proteomes" id="UP000199608">
    <property type="component" value="Unassembled WGS sequence"/>
</dbReference>
<dbReference type="PANTHER" id="PTHR32154">
    <property type="entry name" value="PYRUVATE-FLAVODOXIN OXIDOREDUCTASE-RELATED"/>
    <property type="match status" value="1"/>
</dbReference>
<dbReference type="AlphaFoldDB" id="A0A1H2JBV2"/>
<dbReference type="RefSeq" id="WP_232508028.1">
    <property type="nucleotide sequence ID" value="NZ_FNLL01000011.1"/>
</dbReference>
<evidence type="ECO:0000259" key="3">
    <source>
        <dbReference type="Pfam" id="PF17147"/>
    </source>
</evidence>
<dbReference type="SUPFAM" id="SSF52922">
    <property type="entry name" value="TK C-terminal domain-like"/>
    <property type="match status" value="1"/>
</dbReference>
<dbReference type="InterPro" id="IPR009014">
    <property type="entry name" value="Transketo_C/PFOR_II"/>
</dbReference>
<dbReference type="PANTHER" id="PTHR32154:SF0">
    <property type="entry name" value="PYRUVATE-FLAVODOXIN OXIDOREDUCTASE-RELATED"/>
    <property type="match status" value="1"/>
</dbReference>
<dbReference type="GO" id="GO:0019752">
    <property type="term" value="P:carboxylic acid metabolic process"/>
    <property type="evidence" value="ECO:0007669"/>
    <property type="project" value="UniProtKB-ARBA"/>
</dbReference>
<dbReference type="Pfam" id="PF17147">
    <property type="entry name" value="PFOR_II"/>
    <property type="match status" value="1"/>
</dbReference>
<dbReference type="GO" id="GO:0006979">
    <property type="term" value="P:response to oxidative stress"/>
    <property type="evidence" value="ECO:0007669"/>
    <property type="project" value="TreeGrafter"/>
</dbReference>
<feature type="domain" description="Pyruvate:ferredoxin oxidoreductase core" evidence="3">
    <location>
        <begin position="272"/>
        <end position="374"/>
    </location>
</feature>
<protein>
    <submittedName>
        <fullName evidence="4">Pyruvate ferredoxin oxidoreductase, alpha subunit</fullName>
    </submittedName>
</protein>
<proteinExistence type="predicted"/>
<dbReference type="SUPFAM" id="SSF52518">
    <property type="entry name" value="Thiamin diphosphate-binding fold (THDP-binding)"/>
    <property type="match status" value="1"/>
</dbReference>
<keyword evidence="4" id="KW-0670">Pyruvate</keyword>
<sequence length="408" mass="44529">MITKVMEKSQIKVITGNAAAAIAAKLARPDVVAAYPITPQTEIIEQISKFHANEEMDCELITVEGENSAMNAVMAASLAGGRVFTATSSWGLAFMYDAVLATAGARAPVVMVNVNRETPGIIAVSSGQQDMISTRDCGWIFLIAEDCQEVLDMVLQAYRLAEDYDIQVPVMVHYDGFYLSYLSEGVDVPFQEDVDKFLAVLKDQPERTKLTPGEKLGCGSHGILGGYLELRHKHVSAMERSKEKFKQIDKEFEDIFGRSYGGLIEEYRMDDADVVLVGSGSMCGTIKTVIDTKRDAGVKVGLLKMRMYRPFPSEAMVKALKGKKAIGVVDRSLCFGFKGGPIYTELKAFETKLNGSKMISFIDGIANTDITTANVGQMIDTTCDLAAGKDVREVTWVSYPEAQEDGGL</sequence>
<dbReference type="GO" id="GO:0016903">
    <property type="term" value="F:oxidoreductase activity, acting on the aldehyde or oxo group of donors"/>
    <property type="evidence" value="ECO:0007669"/>
    <property type="project" value="UniProtKB-ARBA"/>
</dbReference>
<dbReference type="Gene3D" id="3.40.50.970">
    <property type="match status" value="1"/>
</dbReference>
<feature type="domain" description="Pyruvate flavodoxin/ferredoxin oxidoreductase pyrimidine binding" evidence="2">
    <location>
        <begin position="23"/>
        <end position="248"/>
    </location>
</feature>
<evidence type="ECO:0000313" key="5">
    <source>
        <dbReference type="Proteomes" id="UP000199608"/>
    </source>
</evidence>
<dbReference type="Gene3D" id="3.40.50.920">
    <property type="match status" value="1"/>
</dbReference>